<protein>
    <recommendedName>
        <fullName evidence="2">GIY-YIG domain-containing protein</fullName>
    </recommendedName>
</protein>
<dbReference type="EMBL" id="LSKU01000001">
    <property type="protein sequence ID" value="KXG44823.1"/>
    <property type="molecule type" value="Genomic_DNA"/>
</dbReference>
<keyword evidence="4" id="KW-1185">Reference proteome</keyword>
<dbReference type="STRING" id="1413211.U473_12950"/>
<dbReference type="AlphaFoldDB" id="A0A135L7M5"/>
<comment type="similarity">
    <text evidence="1">Belongs to the UPF0213 family.</text>
</comment>
<sequence>MNVKKDHYVYILQCGDHSFYTGYTTDIKRRLAKHQEGKASKYTRSRLPVRLIYYEKGDSKSWGLKRELEIKKLNRKQKEMLIKEGLINEYPEKL</sequence>
<dbReference type="RefSeq" id="WP_068727024.1">
    <property type="nucleotide sequence ID" value="NZ_LSKU01000001.1"/>
</dbReference>
<reference evidence="3 4" key="1">
    <citation type="submission" date="2016-02" db="EMBL/GenBank/DDBJ databases">
        <title>Draft Genome for Tepidibacillus decaturensis nov. sp. Strain Z9, an Anaerobic, Moderately Thermophilic and Heterotrophic Bacterium from Deep Subsurface of the Illinois Basin, USA.</title>
        <authorList>
            <person name="Dong Y."/>
            <person name="Chang J.Y."/>
            <person name="Sanford R."/>
            <person name="Fouke B.W."/>
        </authorList>
    </citation>
    <scope>NUCLEOTIDE SEQUENCE [LARGE SCALE GENOMIC DNA]</scope>
    <source>
        <strain evidence="3 4">Z9</strain>
    </source>
</reference>
<dbReference type="PROSITE" id="PS50164">
    <property type="entry name" value="GIY_YIG"/>
    <property type="match status" value="1"/>
</dbReference>
<dbReference type="InterPro" id="IPR050190">
    <property type="entry name" value="UPF0213_domain"/>
</dbReference>
<name>A0A135L7M5_9BACI</name>
<dbReference type="CDD" id="cd10456">
    <property type="entry name" value="GIY-YIG_UPF0213"/>
    <property type="match status" value="1"/>
</dbReference>
<accession>A0A135L7M5</accession>
<organism evidence="3 4">
    <name type="scientific">Tepidibacillus decaturensis</name>
    <dbReference type="NCBI Taxonomy" id="1413211"/>
    <lineage>
        <taxon>Bacteria</taxon>
        <taxon>Bacillati</taxon>
        <taxon>Bacillota</taxon>
        <taxon>Bacilli</taxon>
        <taxon>Bacillales</taxon>
        <taxon>Bacillaceae</taxon>
        <taxon>Tepidibacillus</taxon>
    </lineage>
</organism>
<dbReference type="OrthoDB" id="9807770at2"/>
<comment type="caution">
    <text evidence="3">The sequence shown here is derived from an EMBL/GenBank/DDBJ whole genome shotgun (WGS) entry which is preliminary data.</text>
</comment>
<evidence type="ECO:0000259" key="2">
    <source>
        <dbReference type="PROSITE" id="PS50164"/>
    </source>
</evidence>
<evidence type="ECO:0000256" key="1">
    <source>
        <dbReference type="ARBA" id="ARBA00007435"/>
    </source>
</evidence>
<dbReference type="SUPFAM" id="SSF82771">
    <property type="entry name" value="GIY-YIG endonuclease"/>
    <property type="match status" value="1"/>
</dbReference>
<dbReference type="PANTHER" id="PTHR34477:SF1">
    <property type="entry name" value="UPF0213 PROTEIN YHBQ"/>
    <property type="match status" value="1"/>
</dbReference>
<dbReference type="InterPro" id="IPR000305">
    <property type="entry name" value="GIY-YIG_endonuc"/>
</dbReference>
<evidence type="ECO:0000313" key="4">
    <source>
        <dbReference type="Proteomes" id="UP000070352"/>
    </source>
</evidence>
<dbReference type="Pfam" id="PF01541">
    <property type="entry name" value="GIY-YIG"/>
    <property type="match status" value="1"/>
</dbReference>
<feature type="domain" description="GIY-YIG" evidence="2">
    <location>
        <begin position="5"/>
        <end position="80"/>
    </location>
</feature>
<dbReference type="PANTHER" id="PTHR34477">
    <property type="entry name" value="UPF0213 PROTEIN YHBQ"/>
    <property type="match status" value="1"/>
</dbReference>
<dbReference type="InterPro" id="IPR035901">
    <property type="entry name" value="GIY-YIG_endonuc_sf"/>
</dbReference>
<gene>
    <name evidence="3" type="ORF">U473_12950</name>
</gene>
<proteinExistence type="inferred from homology"/>
<evidence type="ECO:0000313" key="3">
    <source>
        <dbReference type="EMBL" id="KXG44823.1"/>
    </source>
</evidence>
<dbReference type="Gene3D" id="3.40.1440.10">
    <property type="entry name" value="GIY-YIG endonuclease"/>
    <property type="match status" value="1"/>
</dbReference>
<dbReference type="Proteomes" id="UP000070352">
    <property type="component" value="Unassembled WGS sequence"/>
</dbReference>